<reference evidence="1" key="2">
    <citation type="journal article" date="2021" name="PeerJ">
        <title>Extensive microbial diversity within the chicken gut microbiome revealed by metagenomics and culture.</title>
        <authorList>
            <person name="Gilroy R."/>
            <person name="Ravi A."/>
            <person name="Getino M."/>
            <person name="Pursley I."/>
            <person name="Horton D.L."/>
            <person name="Alikhan N.F."/>
            <person name="Baker D."/>
            <person name="Gharbi K."/>
            <person name="Hall N."/>
            <person name="Watson M."/>
            <person name="Adriaenssens E.M."/>
            <person name="Foster-Nyarko E."/>
            <person name="Jarju S."/>
            <person name="Secka A."/>
            <person name="Antonio M."/>
            <person name="Oren A."/>
            <person name="Chaudhuri R.R."/>
            <person name="La Ragione R."/>
            <person name="Hildebrand F."/>
            <person name="Pallen M.J."/>
        </authorList>
    </citation>
    <scope>NUCLEOTIDE SEQUENCE</scope>
    <source>
        <strain evidence="1">ChiW13-3771</strain>
    </source>
</reference>
<evidence type="ECO:0000313" key="1">
    <source>
        <dbReference type="EMBL" id="HIR88264.1"/>
    </source>
</evidence>
<protein>
    <submittedName>
        <fullName evidence="1">Uncharacterized protein</fullName>
    </submittedName>
</protein>
<comment type="caution">
    <text evidence="1">The sequence shown here is derived from an EMBL/GenBank/DDBJ whole genome shotgun (WGS) entry which is preliminary data.</text>
</comment>
<proteinExistence type="predicted"/>
<dbReference type="EMBL" id="DVHN01000052">
    <property type="protein sequence ID" value="HIR88264.1"/>
    <property type="molecule type" value="Genomic_DNA"/>
</dbReference>
<dbReference type="AlphaFoldDB" id="A0A9D1EDE1"/>
<accession>A0A9D1EDE1</accession>
<sequence length="89" mass="10561">MYTFLEDIRIRICDELSFLVNIKDNSFAVIKTETLLFLQNEMKKGLSPEKLNKMDQDFIVFIQKLENNGILGVVENDDRENQRMVYKKQ</sequence>
<gene>
    <name evidence="1" type="ORF">IAC96_04860</name>
</gene>
<organism evidence="1 2">
    <name type="scientific">Candidatus Fimimorpha faecalis</name>
    <dbReference type="NCBI Taxonomy" id="2840824"/>
    <lineage>
        <taxon>Bacteria</taxon>
        <taxon>Bacillati</taxon>
        <taxon>Bacillota</taxon>
        <taxon>Clostridia</taxon>
        <taxon>Eubacteriales</taxon>
        <taxon>Candidatus Fimimorpha</taxon>
    </lineage>
</organism>
<reference evidence="1" key="1">
    <citation type="submission" date="2020-10" db="EMBL/GenBank/DDBJ databases">
        <authorList>
            <person name="Gilroy R."/>
        </authorList>
    </citation>
    <scope>NUCLEOTIDE SEQUENCE</scope>
    <source>
        <strain evidence="1">ChiW13-3771</strain>
    </source>
</reference>
<dbReference type="Proteomes" id="UP000824201">
    <property type="component" value="Unassembled WGS sequence"/>
</dbReference>
<evidence type="ECO:0000313" key="2">
    <source>
        <dbReference type="Proteomes" id="UP000824201"/>
    </source>
</evidence>
<name>A0A9D1EDE1_9FIRM</name>